<dbReference type="EMBL" id="UOGL01000619">
    <property type="protein sequence ID" value="VAX42070.1"/>
    <property type="molecule type" value="Genomic_DNA"/>
</dbReference>
<protein>
    <recommendedName>
        <fullName evidence="3">DUF485 domain-containing protein</fullName>
    </recommendedName>
</protein>
<evidence type="ECO:0008006" key="3">
    <source>
        <dbReference type="Google" id="ProtNLM"/>
    </source>
</evidence>
<feature type="transmembrane region" description="Helical" evidence="1">
    <location>
        <begin position="26"/>
        <end position="44"/>
    </location>
</feature>
<reference evidence="2" key="1">
    <citation type="submission" date="2018-06" db="EMBL/GenBank/DDBJ databases">
        <authorList>
            <person name="Zhirakovskaya E."/>
        </authorList>
    </citation>
    <scope>NUCLEOTIDE SEQUENCE</scope>
</reference>
<proteinExistence type="predicted"/>
<evidence type="ECO:0000256" key="1">
    <source>
        <dbReference type="SAM" id="Phobius"/>
    </source>
</evidence>
<keyword evidence="1" id="KW-0472">Membrane</keyword>
<name>A0A3B1E195_9ZZZZ</name>
<accession>A0A3B1E195</accession>
<feature type="transmembrane region" description="Helical" evidence="1">
    <location>
        <begin position="56"/>
        <end position="84"/>
    </location>
</feature>
<keyword evidence="1" id="KW-0812">Transmembrane</keyword>
<dbReference type="Pfam" id="PF04341">
    <property type="entry name" value="DUF485"/>
    <property type="match status" value="1"/>
</dbReference>
<sequence>MAGMDHGANQPDANEDSKTVARNTRYGLTLFAVYLVLYGGFVLLNTFAPATMENMLIGGISLAVVYGFVLIAAAFVLALVYGWLCRLPVSSSSQQPSQKQEKN</sequence>
<evidence type="ECO:0000313" key="2">
    <source>
        <dbReference type="EMBL" id="VAX42070.1"/>
    </source>
</evidence>
<gene>
    <name evidence="2" type="ORF">MNBD_PLANCTO02-3251</name>
</gene>
<dbReference type="AlphaFoldDB" id="A0A3B1E195"/>
<keyword evidence="1" id="KW-1133">Transmembrane helix</keyword>
<dbReference type="InterPro" id="IPR007436">
    <property type="entry name" value="DUF485"/>
</dbReference>
<organism evidence="2">
    <name type="scientific">hydrothermal vent metagenome</name>
    <dbReference type="NCBI Taxonomy" id="652676"/>
    <lineage>
        <taxon>unclassified sequences</taxon>
        <taxon>metagenomes</taxon>
        <taxon>ecological metagenomes</taxon>
    </lineage>
</organism>